<keyword evidence="3" id="KW-1185">Reference proteome</keyword>
<sequence>MVLRVCVPELRRRRGWRAEGSGGILFACWTAGRGWRWWFICQGECFSVCLLLICCLFLLFLSLRPGQPSRCHGRRGATSKPLTSAYTPELQHRKYFYGKRRGMEDRERRRWWYIYNYKKLGGRKVEIGLYKQTPREDEEDETKT</sequence>
<keyword evidence="1" id="KW-0472">Membrane</keyword>
<dbReference type="Proteomes" id="UP000009172">
    <property type="component" value="Unassembled WGS sequence"/>
</dbReference>
<reference evidence="3" key="1">
    <citation type="journal article" date="2012" name="MBio">
        <title>Comparative genome analysis of Trichophyton rubrum and related dermatophytes reveals candidate genes involved in infection.</title>
        <authorList>
            <person name="Martinez D.A."/>
            <person name="Oliver B.G."/>
            <person name="Graeser Y."/>
            <person name="Goldberg J.M."/>
            <person name="Li W."/>
            <person name="Martinez-Rossi N.M."/>
            <person name="Monod M."/>
            <person name="Shelest E."/>
            <person name="Barton R.C."/>
            <person name="Birch E."/>
            <person name="Brakhage A.A."/>
            <person name="Chen Z."/>
            <person name="Gurr S.J."/>
            <person name="Heiman D."/>
            <person name="Heitman J."/>
            <person name="Kosti I."/>
            <person name="Rossi A."/>
            <person name="Saif S."/>
            <person name="Samalova M."/>
            <person name="Saunders C.W."/>
            <person name="Shea T."/>
            <person name="Summerbell R.C."/>
            <person name="Xu J."/>
            <person name="Young S."/>
            <person name="Zeng Q."/>
            <person name="Birren B.W."/>
            <person name="Cuomo C.A."/>
            <person name="White T.C."/>
        </authorList>
    </citation>
    <scope>NUCLEOTIDE SEQUENCE [LARGE SCALE GENOMIC DNA]</scope>
    <source>
        <strain evidence="3">CBS 112818</strain>
    </source>
</reference>
<organism evidence="2 3">
    <name type="scientific">Trichophyton tonsurans (strain CBS 112818)</name>
    <name type="common">Scalp ringworm fungus</name>
    <dbReference type="NCBI Taxonomy" id="647933"/>
    <lineage>
        <taxon>Eukaryota</taxon>
        <taxon>Fungi</taxon>
        <taxon>Dikarya</taxon>
        <taxon>Ascomycota</taxon>
        <taxon>Pezizomycotina</taxon>
        <taxon>Eurotiomycetes</taxon>
        <taxon>Eurotiomycetidae</taxon>
        <taxon>Onygenales</taxon>
        <taxon>Arthrodermataceae</taxon>
        <taxon>Trichophyton</taxon>
    </lineage>
</organism>
<gene>
    <name evidence="2" type="ORF">TESG_08446</name>
</gene>
<keyword evidence="1" id="KW-1133">Transmembrane helix</keyword>
<accession>F2RZ02</accession>
<evidence type="ECO:0000256" key="1">
    <source>
        <dbReference type="SAM" id="Phobius"/>
    </source>
</evidence>
<keyword evidence="1" id="KW-0812">Transmembrane</keyword>
<evidence type="ECO:0000313" key="2">
    <source>
        <dbReference type="EMBL" id="EGD96551.1"/>
    </source>
</evidence>
<dbReference type="AlphaFoldDB" id="F2RZ02"/>
<dbReference type="HOGENOM" id="CLU_1797847_0_0_1"/>
<evidence type="ECO:0000313" key="3">
    <source>
        <dbReference type="Proteomes" id="UP000009172"/>
    </source>
</evidence>
<feature type="transmembrane region" description="Helical" evidence="1">
    <location>
        <begin position="37"/>
        <end position="61"/>
    </location>
</feature>
<proteinExistence type="predicted"/>
<protein>
    <submittedName>
        <fullName evidence="2">Uncharacterized protein</fullName>
    </submittedName>
</protein>
<dbReference type="EMBL" id="GG698495">
    <property type="protein sequence ID" value="EGD96551.1"/>
    <property type="molecule type" value="Genomic_DNA"/>
</dbReference>
<name>F2RZ02_TRIT1</name>